<organism evidence="4 5">
    <name type="scientific">Meiothermus hypogaeus NBRC 106114</name>
    <dbReference type="NCBI Taxonomy" id="1227553"/>
    <lineage>
        <taxon>Bacteria</taxon>
        <taxon>Thermotogati</taxon>
        <taxon>Deinococcota</taxon>
        <taxon>Deinococci</taxon>
        <taxon>Thermales</taxon>
        <taxon>Thermaceae</taxon>
        <taxon>Meiothermus</taxon>
    </lineage>
</organism>
<dbReference type="AlphaFoldDB" id="A0A511QZG0"/>
<dbReference type="OrthoDB" id="9805159at2"/>
<dbReference type="CDD" id="cd11338">
    <property type="entry name" value="AmyAc_CMD"/>
    <property type="match status" value="1"/>
</dbReference>
<evidence type="ECO:0000313" key="4">
    <source>
        <dbReference type="EMBL" id="GEM82771.1"/>
    </source>
</evidence>
<keyword evidence="2" id="KW-0326">Glycosidase</keyword>
<evidence type="ECO:0000313" key="5">
    <source>
        <dbReference type="Proteomes" id="UP000321197"/>
    </source>
</evidence>
<dbReference type="InterPro" id="IPR006047">
    <property type="entry name" value="GH13_cat_dom"/>
</dbReference>
<dbReference type="CDD" id="cd02859">
    <property type="entry name" value="E_set_AMPKbeta_like_N"/>
    <property type="match status" value="1"/>
</dbReference>
<dbReference type="InterPro" id="IPR013783">
    <property type="entry name" value="Ig-like_fold"/>
</dbReference>
<keyword evidence="1" id="KW-0378">Hydrolase</keyword>
<dbReference type="InterPro" id="IPR014756">
    <property type="entry name" value="Ig_E-set"/>
</dbReference>
<dbReference type="SMART" id="SM00642">
    <property type="entry name" value="Aamy"/>
    <property type="match status" value="1"/>
</dbReference>
<dbReference type="PANTHER" id="PTHR10357:SF210">
    <property type="entry name" value="MALTODEXTRIN GLUCOSIDASE"/>
    <property type="match status" value="1"/>
</dbReference>
<gene>
    <name evidence="4" type="ORF">MHY01S_09370</name>
</gene>
<accession>A0A511QZG0</accession>
<dbReference type="GO" id="GO:0016798">
    <property type="term" value="F:hydrolase activity, acting on glycosyl bonds"/>
    <property type="evidence" value="ECO:0007669"/>
    <property type="project" value="UniProtKB-KW"/>
</dbReference>
<dbReference type="Pfam" id="PF16561">
    <property type="entry name" value="AMPK1_CBM"/>
    <property type="match status" value="1"/>
</dbReference>
<feature type="domain" description="Glycosyl hydrolase family 13 catalytic" evidence="3">
    <location>
        <begin position="236"/>
        <end position="636"/>
    </location>
</feature>
<dbReference type="Gene3D" id="2.60.40.10">
    <property type="entry name" value="Immunoglobulins"/>
    <property type="match status" value="1"/>
</dbReference>
<name>A0A511QZG0_9DEIN</name>
<evidence type="ECO:0000256" key="2">
    <source>
        <dbReference type="ARBA" id="ARBA00023295"/>
    </source>
</evidence>
<dbReference type="InterPro" id="IPR032640">
    <property type="entry name" value="AMPK1_CBM"/>
</dbReference>
<proteinExistence type="predicted"/>
<dbReference type="EMBL" id="BJXL01000020">
    <property type="protein sequence ID" value="GEM82771.1"/>
    <property type="molecule type" value="Genomic_DNA"/>
</dbReference>
<dbReference type="SUPFAM" id="SSF51445">
    <property type="entry name" value="(Trans)glycosidases"/>
    <property type="match status" value="1"/>
</dbReference>
<dbReference type="Gene3D" id="3.90.400.10">
    <property type="entry name" value="Oligo-1,6-glucosidase, Domain 2"/>
    <property type="match status" value="1"/>
</dbReference>
<reference evidence="4 5" key="1">
    <citation type="submission" date="2019-07" db="EMBL/GenBank/DDBJ databases">
        <title>Whole genome shotgun sequence of Meiothermus hypogaeus NBRC 106114.</title>
        <authorList>
            <person name="Hosoyama A."/>
            <person name="Uohara A."/>
            <person name="Ohji S."/>
            <person name="Ichikawa N."/>
        </authorList>
    </citation>
    <scope>NUCLEOTIDE SEQUENCE [LARGE SCALE GENOMIC DNA]</scope>
    <source>
        <strain evidence="4 5">NBRC 106114</strain>
    </source>
</reference>
<dbReference type="InterPro" id="IPR017853">
    <property type="entry name" value="GH"/>
</dbReference>
<evidence type="ECO:0000256" key="1">
    <source>
        <dbReference type="ARBA" id="ARBA00022801"/>
    </source>
</evidence>
<comment type="caution">
    <text evidence="4">The sequence shown here is derived from an EMBL/GenBank/DDBJ whole genome shotgun (WGS) entry which is preliminary data.</text>
</comment>
<dbReference type="Gene3D" id="3.20.20.80">
    <property type="entry name" value="Glycosidases"/>
    <property type="match status" value="1"/>
</dbReference>
<dbReference type="Proteomes" id="UP000321197">
    <property type="component" value="Unassembled WGS sequence"/>
</dbReference>
<dbReference type="RefSeq" id="WP_119341433.1">
    <property type="nucleotide sequence ID" value="NZ_BJXL01000020.1"/>
</dbReference>
<sequence length="716" mass="80588">MHGLRRWILGVLLLLGFVWAQQKIAVIFTYDPPYGLEVRSVSLRGSFNNWAELPMQKTEEGVWQVAVELPPGPVQYKFFINGQWPRNMCEDETFGTPQVDLEAQGCVDDGQGGQNALREVGRVADQLPDTGGLALVHEPNQPQFVSQAAGRLSVRFQVPQGSIQQAVLLADKPYPMALQLTAPDAEVWRAALPLSVQMYRIQVVDREGQEQTFGPYQIPAKPFRAVDWVAGRVGYQIFPDRFWNGDPKNDRRALETSQARFDQTWTGKLPYLSRWNDPPDDYHCCQQYYGGDLAGVLARLSHLRALGVNLIYFNPLFDSGSAHGYDTHDYVRVAPRLGDNALLKQLLAELKRQGIKVIFDFVPNHTGLGHWAFQDVVKKGRASRYWNWYFVRRWPFTPGDGRAYVGWADLGSLPKLNTANPEVQDYLIRVSKFWLNFGFDGIRVDVANEIAPEFVQKWRAELKALKPEVYLVGEVWDLRPQYLQGDQFDSLMNYTVGRGGSPPAFGGVLGFARGGPLQNGRRVLSELARVYAAYPEAVAAMGFNLIGSHDTQRVLTDLGGGGLRDAPSPEALARLRLASAMLYALPGASVFFQGEECGFTGERGQWPVNELYRYPLQWEKCRAEVLRHYQLLGRLKGQIKAFQSPLFRTYLSEGSLLAFLRGEPGVGEVLAAFNNGTERISLRLPEGRWRDVVEGRAYQAQVGLPGLGWRYLERMQ</sequence>
<dbReference type="GO" id="GO:0005975">
    <property type="term" value="P:carbohydrate metabolic process"/>
    <property type="evidence" value="ECO:0007669"/>
    <property type="project" value="InterPro"/>
</dbReference>
<dbReference type="PANTHER" id="PTHR10357">
    <property type="entry name" value="ALPHA-AMYLASE FAMILY MEMBER"/>
    <property type="match status" value="1"/>
</dbReference>
<protein>
    <submittedName>
        <fullName evidence="4">Pullulanase</fullName>
    </submittedName>
</protein>
<evidence type="ECO:0000259" key="3">
    <source>
        <dbReference type="SMART" id="SM00642"/>
    </source>
</evidence>
<dbReference type="InterPro" id="IPR045857">
    <property type="entry name" value="O16G_dom_2"/>
</dbReference>
<dbReference type="Pfam" id="PF00128">
    <property type="entry name" value="Alpha-amylase"/>
    <property type="match status" value="1"/>
</dbReference>
<dbReference type="SUPFAM" id="SSF81296">
    <property type="entry name" value="E set domains"/>
    <property type="match status" value="1"/>
</dbReference>